<comment type="function">
    <text evidence="5">Modulates RecA activity.</text>
</comment>
<evidence type="ECO:0000256" key="1">
    <source>
        <dbReference type="ARBA" id="ARBA00004496"/>
    </source>
</evidence>
<feature type="region of interest" description="Disordered" evidence="6">
    <location>
        <begin position="1"/>
        <end position="49"/>
    </location>
</feature>
<name>A0A507ZTE3_9GAMM</name>
<dbReference type="Pfam" id="PF21982">
    <property type="entry name" value="RecX_HTH1"/>
    <property type="match status" value="1"/>
</dbReference>
<dbReference type="InterPro" id="IPR053925">
    <property type="entry name" value="RecX_HTH_3rd"/>
</dbReference>
<protein>
    <recommendedName>
        <fullName evidence="3 5">Regulatory protein RecX</fullName>
    </recommendedName>
</protein>
<proteinExistence type="inferred from homology"/>
<comment type="subcellular location">
    <subcellularLocation>
        <location evidence="1 5">Cytoplasm</location>
    </subcellularLocation>
</comment>
<gene>
    <name evidence="5" type="primary">recX</name>
    <name evidence="10" type="ORF">FKV25_13810</name>
</gene>
<dbReference type="Pfam" id="PF21981">
    <property type="entry name" value="RecX_HTH3"/>
    <property type="match status" value="1"/>
</dbReference>
<evidence type="ECO:0000256" key="6">
    <source>
        <dbReference type="SAM" id="MobiDB-lite"/>
    </source>
</evidence>
<sequence>MSSAPGPEDSLFPLPGDPAVAGEGSGAGLEGPDGQGRDRRRGRPEQTPLQRALALLSRREHSRKELTAKLVSRGLEPGAVDAAVERLAGEGWQDDARFAEGLVRTRSEGGYGPVRIRAELATHGLDDAAVDTAMATFEGDWIELARDLARRRLGHRGLEPGLQAQRRIADLLMRRGFPGDVVRAVSRLPLDEFD</sequence>
<feature type="domain" description="RecX first three-helical" evidence="9">
    <location>
        <begin position="50"/>
        <end position="87"/>
    </location>
</feature>
<feature type="domain" description="RecX second three-helical" evidence="7">
    <location>
        <begin position="94"/>
        <end position="134"/>
    </location>
</feature>
<feature type="compositionally biased region" description="Gly residues" evidence="6">
    <location>
        <begin position="23"/>
        <end position="34"/>
    </location>
</feature>
<comment type="similarity">
    <text evidence="2 5">Belongs to the RecX family.</text>
</comment>
<evidence type="ECO:0000259" key="8">
    <source>
        <dbReference type="Pfam" id="PF21981"/>
    </source>
</evidence>
<dbReference type="HAMAP" id="MF_01114">
    <property type="entry name" value="RecX"/>
    <property type="match status" value="1"/>
</dbReference>
<dbReference type="InterPro" id="IPR053924">
    <property type="entry name" value="RecX_HTH_2nd"/>
</dbReference>
<evidence type="ECO:0000259" key="9">
    <source>
        <dbReference type="Pfam" id="PF21982"/>
    </source>
</evidence>
<dbReference type="InterPro" id="IPR036388">
    <property type="entry name" value="WH-like_DNA-bd_sf"/>
</dbReference>
<evidence type="ECO:0000313" key="10">
    <source>
        <dbReference type="EMBL" id="TQD40920.1"/>
    </source>
</evidence>
<accession>A0A507ZTE3</accession>
<dbReference type="PANTHER" id="PTHR33602:SF1">
    <property type="entry name" value="REGULATORY PROTEIN RECX FAMILY PROTEIN"/>
    <property type="match status" value="1"/>
</dbReference>
<reference evidence="10 11" key="1">
    <citation type="submission" date="2019-06" db="EMBL/GenBank/DDBJ databases">
        <title>Lysobacter alkalisoli sp. nov. isolated from saline soil.</title>
        <authorList>
            <person name="Sun J.-Q."/>
            <person name="Xu L."/>
        </authorList>
    </citation>
    <scope>NUCLEOTIDE SEQUENCE [LARGE SCALE GENOMIC DNA]</scope>
    <source>
        <strain evidence="10 11">JCM 31130</strain>
    </source>
</reference>
<keyword evidence="4 5" id="KW-0963">Cytoplasm</keyword>
<feature type="domain" description="RecX third three-helical" evidence="8">
    <location>
        <begin position="142"/>
        <end position="185"/>
    </location>
</feature>
<dbReference type="PANTHER" id="PTHR33602">
    <property type="entry name" value="REGULATORY PROTEIN RECX FAMILY PROTEIN"/>
    <property type="match status" value="1"/>
</dbReference>
<evidence type="ECO:0000256" key="4">
    <source>
        <dbReference type="ARBA" id="ARBA00022490"/>
    </source>
</evidence>
<dbReference type="Pfam" id="PF02631">
    <property type="entry name" value="RecX_HTH2"/>
    <property type="match status" value="1"/>
</dbReference>
<dbReference type="Proteomes" id="UP000318212">
    <property type="component" value="Unassembled WGS sequence"/>
</dbReference>
<evidence type="ECO:0000256" key="5">
    <source>
        <dbReference type="HAMAP-Rule" id="MF_01114"/>
    </source>
</evidence>
<dbReference type="RefSeq" id="WP_141519376.1">
    <property type="nucleotide sequence ID" value="NZ_VICE01000133.1"/>
</dbReference>
<dbReference type="EMBL" id="VICE01000133">
    <property type="protein sequence ID" value="TQD40920.1"/>
    <property type="molecule type" value="Genomic_DNA"/>
</dbReference>
<evidence type="ECO:0000259" key="7">
    <source>
        <dbReference type="Pfam" id="PF02631"/>
    </source>
</evidence>
<dbReference type="InterPro" id="IPR003783">
    <property type="entry name" value="Regulatory_RecX"/>
</dbReference>
<keyword evidence="11" id="KW-1185">Reference proteome</keyword>
<dbReference type="GO" id="GO:0006282">
    <property type="term" value="P:regulation of DNA repair"/>
    <property type="evidence" value="ECO:0007669"/>
    <property type="project" value="UniProtKB-UniRule"/>
</dbReference>
<dbReference type="AlphaFoldDB" id="A0A507ZTE3"/>
<dbReference type="Gene3D" id="1.10.10.10">
    <property type="entry name" value="Winged helix-like DNA-binding domain superfamily/Winged helix DNA-binding domain"/>
    <property type="match status" value="3"/>
</dbReference>
<evidence type="ECO:0000256" key="3">
    <source>
        <dbReference type="ARBA" id="ARBA00018111"/>
    </source>
</evidence>
<evidence type="ECO:0000313" key="11">
    <source>
        <dbReference type="Proteomes" id="UP000318212"/>
    </source>
</evidence>
<comment type="caution">
    <text evidence="10">The sequence shown here is derived from an EMBL/GenBank/DDBJ whole genome shotgun (WGS) entry which is preliminary data.</text>
</comment>
<dbReference type="InterPro" id="IPR053926">
    <property type="entry name" value="RecX_HTH_1st"/>
</dbReference>
<dbReference type="GO" id="GO:0005737">
    <property type="term" value="C:cytoplasm"/>
    <property type="evidence" value="ECO:0007669"/>
    <property type="project" value="UniProtKB-SubCell"/>
</dbReference>
<dbReference type="OrthoDB" id="7066780at2"/>
<evidence type="ECO:0000256" key="2">
    <source>
        <dbReference type="ARBA" id="ARBA00009695"/>
    </source>
</evidence>
<organism evidence="10 11">
    <name type="scientific">Marilutibacter aestuarii</name>
    <dbReference type="NCBI Taxonomy" id="1706195"/>
    <lineage>
        <taxon>Bacteria</taxon>
        <taxon>Pseudomonadati</taxon>
        <taxon>Pseudomonadota</taxon>
        <taxon>Gammaproteobacteria</taxon>
        <taxon>Lysobacterales</taxon>
        <taxon>Lysobacteraceae</taxon>
        <taxon>Marilutibacter</taxon>
    </lineage>
</organism>